<organism evidence="3 4">
    <name type="scientific">Nakamurella panacisegetis</name>
    <dbReference type="NCBI Taxonomy" id="1090615"/>
    <lineage>
        <taxon>Bacteria</taxon>
        <taxon>Bacillati</taxon>
        <taxon>Actinomycetota</taxon>
        <taxon>Actinomycetes</taxon>
        <taxon>Nakamurellales</taxon>
        <taxon>Nakamurellaceae</taxon>
        <taxon>Nakamurella</taxon>
    </lineage>
</organism>
<evidence type="ECO:0000313" key="3">
    <source>
        <dbReference type="EMBL" id="SDO90627.1"/>
    </source>
</evidence>
<feature type="compositionally biased region" description="Basic and acidic residues" evidence="1">
    <location>
        <begin position="8"/>
        <end position="17"/>
    </location>
</feature>
<sequence>MTSTEPMVRPKDKKDEALTPAPPAPKDAAGPIVASSKAALAPAPPTGRADSPHGSPVAAPPAPMAPTNGVSAPFNVKISRGNGPAFAARTGDRPGTAGRGAEGKGLSSADRASAKDTAAAEGPAREGKPDGAAAADPSAAPAAPAASSAMPIEGASVETEAADPFAAATAYENVAGQLLQTAQRDDVQLQSDHRFALAAATRVEQDRNALGQATTAKKKKDELWKRYGISDAAQVEPVMSGHATEAEISLRFAEKTVAKGDQAVPLIDGTYEEAKTVKAAVKVMTGGRSMQHTKDRVASYDKARVDPRKHRERFAQFGEASAQVKAVGAHVREAKLSGSELTLRVGQFQQFRERALKAGTGGAGLGRKVVNAIAGKVAGAATGGIYRPETKSTDGGHSVELDHSHGFIWNRLKAECEALSALKASKAYGTATGFHAGLQTFMLILRELRDFFGAVAIWLGVASVFAPPVVPFAVLAGLIVVGLSALRSVLGAIMLSWSTVQRAFMSNWRAKNTVNAQIVQQGSELIGDAAQVVAPSVAASAGNAGVLSGSFQSTSQQLGTHGFSNLASTGAAASNVGLGIGQAAVNKTVGLGTGAIAPGLAGLGVGQLAPDQNRRGNAARNAVTGLQARPEAPRPEVARAAGLVPGTKAAPPAPAQAPGWVKESQDSFDKSTKEVTNALVARHAAKMSEFHAKTQQLMKDTGAGKAAAQTAEAKTAKIPQMRSEENAGKLGDAKDALGAFTEAAAGSAEVAKRLSDPAALKGDLEAEASGGTT</sequence>
<feature type="compositionally biased region" description="Low complexity" evidence="1">
    <location>
        <begin position="701"/>
        <end position="717"/>
    </location>
</feature>
<dbReference type="RefSeq" id="WP_090476080.1">
    <property type="nucleotide sequence ID" value="NZ_LT629710.1"/>
</dbReference>
<keyword evidence="2" id="KW-0472">Membrane</keyword>
<reference evidence="3 4" key="1">
    <citation type="submission" date="2016-10" db="EMBL/GenBank/DDBJ databases">
        <authorList>
            <person name="de Groot N.N."/>
        </authorList>
    </citation>
    <scope>NUCLEOTIDE SEQUENCE [LARGE SCALE GENOMIC DNA]</scope>
    <source>
        <strain evidence="4">P4-7,KCTC 19426,CECT 7604</strain>
    </source>
</reference>
<feature type="transmembrane region" description="Helical" evidence="2">
    <location>
        <begin position="448"/>
        <end position="466"/>
    </location>
</feature>
<keyword evidence="4" id="KW-1185">Reference proteome</keyword>
<protein>
    <submittedName>
        <fullName evidence="3">Uncharacterized protein</fullName>
    </submittedName>
</protein>
<dbReference type="EMBL" id="LT629710">
    <property type="protein sequence ID" value="SDO90627.1"/>
    <property type="molecule type" value="Genomic_DNA"/>
</dbReference>
<dbReference type="STRING" id="1090615.SAMN04515671_2318"/>
<feature type="region of interest" description="Disordered" evidence="1">
    <location>
        <begin position="1"/>
        <end position="148"/>
    </location>
</feature>
<feature type="compositionally biased region" description="Low complexity" evidence="1">
    <location>
        <begin position="132"/>
        <end position="148"/>
    </location>
</feature>
<feature type="compositionally biased region" description="Low complexity" evidence="1">
    <location>
        <begin position="107"/>
        <end position="120"/>
    </location>
</feature>
<proteinExistence type="predicted"/>
<feature type="region of interest" description="Disordered" evidence="1">
    <location>
        <begin position="645"/>
        <end position="669"/>
    </location>
</feature>
<feature type="region of interest" description="Disordered" evidence="1">
    <location>
        <begin position="699"/>
        <end position="730"/>
    </location>
</feature>
<evidence type="ECO:0000256" key="2">
    <source>
        <dbReference type="SAM" id="Phobius"/>
    </source>
</evidence>
<feature type="transmembrane region" description="Helical" evidence="2">
    <location>
        <begin position="472"/>
        <end position="497"/>
    </location>
</feature>
<name>A0A1H0ND62_9ACTN</name>
<evidence type="ECO:0000313" key="4">
    <source>
        <dbReference type="Proteomes" id="UP000198741"/>
    </source>
</evidence>
<dbReference type="AlphaFoldDB" id="A0A1H0ND62"/>
<evidence type="ECO:0000256" key="1">
    <source>
        <dbReference type="SAM" id="MobiDB-lite"/>
    </source>
</evidence>
<feature type="region of interest" description="Disordered" evidence="1">
    <location>
        <begin position="746"/>
        <end position="773"/>
    </location>
</feature>
<keyword evidence="2" id="KW-0812">Transmembrane</keyword>
<accession>A0A1H0ND62</accession>
<gene>
    <name evidence="3" type="ORF">SAMN04515671_2318</name>
</gene>
<keyword evidence="2" id="KW-1133">Transmembrane helix</keyword>
<dbReference type="Proteomes" id="UP000198741">
    <property type="component" value="Chromosome I"/>
</dbReference>